<name>A0A9P7FI28_9AGAM</name>
<organism evidence="1 2">
    <name type="scientific">Suillus discolor</name>
    <dbReference type="NCBI Taxonomy" id="1912936"/>
    <lineage>
        <taxon>Eukaryota</taxon>
        <taxon>Fungi</taxon>
        <taxon>Dikarya</taxon>
        <taxon>Basidiomycota</taxon>
        <taxon>Agaricomycotina</taxon>
        <taxon>Agaricomycetes</taxon>
        <taxon>Agaricomycetidae</taxon>
        <taxon>Boletales</taxon>
        <taxon>Suillineae</taxon>
        <taxon>Suillaceae</taxon>
        <taxon>Suillus</taxon>
    </lineage>
</organism>
<accession>A0A9P7FI28</accession>
<gene>
    <name evidence="1" type="ORF">F5147DRAFT_769016</name>
</gene>
<dbReference type="Proteomes" id="UP000823399">
    <property type="component" value="Unassembled WGS sequence"/>
</dbReference>
<keyword evidence="2" id="KW-1185">Reference proteome</keyword>
<dbReference type="EMBL" id="JABBWM010000006">
    <property type="protein sequence ID" value="KAG2116645.1"/>
    <property type="molecule type" value="Genomic_DNA"/>
</dbReference>
<reference evidence="1" key="1">
    <citation type="journal article" date="2020" name="New Phytol.">
        <title>Comparative genomics reveals dynamic genome evolution in host specialist ectomycorrhizal fungi.</title>
        <authorList>
            <person name="Lofgren L.A."/>
            <person name="Nguyen N.H."/>
            <person name="Vilgalys R."/>
            <person name="Ruytinx J."/>
            <person name="Liao H.L."/>
            <person name="Branco S."/>
            <person name="Kuo A."/>
            <person name="LaButti K."/>
            <person name="Lipzen A."/>
            <person name="Andreopoulos W."/>
            <person name="Pangilinan J."/>
            <person name="Riley R."/>
            <person name="Hundley H."/>
            <person name="Na H."/>
            <person name="Barry K."/>
            <person name="Grigoriev I.V."/>
            <person name="Stajich J.E."/>
            <person name="Kennedy P.G."/>
        </authorList>
    </citation>
    <scope>NUCLEOTIDE SEQUENCE</scope>
    <source>
        <strain evidence="1">FC423</strain>
    </source>
</reference>
<evidence type="ECO:0000313" key="1">
    <source>
        <dbReference type="EMBL" id="KAG2116645.1"/>
    </source>
</evidence>
<protein>
    <submittedName>
        <fullName evidence="1">Uncharacterized protein</fullName>
    </submittedName>
</protein>
<proteinExistence type="predicted"/>
<dbReference type="RefSeq" id="XP_041297744.1">
    <property type="nucleotide sequence ID" value="XM_041441013.1"/>
</dbReference>
<evidence type="ECO:0000313" key="2">
    <source>
        <dbReference type="Proteomes" id="UP000823399"/>
    </source>
</evidence>
<comment type="caution">
    <text evidence="1">The sequence shown here is derived from an EMBL/GenBank/DDBJ whole genome shotgun (WGS) entry which is preliminary data.</text>
</comment>
<dbReference type="AlphaFoldDB" id="A0A9P7FI28"/>
<dbReference type="OrthoDB" id="2691331at2759"/>
<sequence length="319" mass="36018">MSPKKDKHFAQGLQEALKSFSQLESRINENDTPEQFKNMLRHIITQLKLQAEVPQSSSFSSMIMSDLSRLNIMPGGFFAMKDGYEDRARDLAVLEEEGELWSSSNLYCHLSFLENHVARDNEAGARTWIDAFLFWAAAMLPRHKHFLLNMEYCVPEMTIAPGSAETLSGFLDCARVVSDRYLKSASLQELKVMGLFGFFVTEAKYNKLGENYITQAVCEMYTCAKNLQRKFIHGALSNGQAWIFLFLTLNDGFNGATYKQSDEIVVNLSWASEGRTSVCAPQPDIIAAVLAHWIENSLADLENDEWFYDPGASEQTGTR</sequence>
<dbReference type="GeneID" id="64703272"/>